<dbReference type="PANTHER" id="PTHR39323">
    <property type="entry name" value="BLR1149 PROTEIN"/>
    <property type="match status" value="1"/>
</dbReference>
<sequence length="218" mass="24924">MTQTLKISNQTFILHPSGAAFWEAQDMLLVADVHFGKATHFRKHGVAIPNNVISSNFQRIDDITKLFKPTRICFLGDLFHSYINSEWLFFEAWVDTLKAEVYLITGNHDIIPEHKYEALGIQILEEWIIDDFLLTHHPETHDTLFNICGHIHPGVKLKGSGKQSMRLPCFFKTKDQLIFPAFGDFTGKYILAPKKEDQVFAITKKEVICFSATPSSRS</sequence>
<keyword evidence="2" id="KW-0378">Hydrolase</keyword>
<organism evidence="2 3">
    <name type="scientific">Sungkyunkwania multivorans</name>
    <dbReference type="NCBI Taxonomy" id="1173618"/>
    <lineage>
        <taxon>Bacteria</taxon>
        <taxon>Pseudomonadati</taxon>
        <taxon>Bacteroidota</taxon>
        <taxon>Flavobacteriia</taxon>
        <taxon>Flavobacteriales</taxon>
        <taxon>Flavobacteriaceae</taxon>
        <taxon>Sungkyunkwania</taxon>
    </lineage>
</organism>
<keyword evidence="2" id="KW-0436">Ligase</keyword>
<dbReference type="RefSeq" id="WP_386403508.1">
    <property type="nucleotide sequence ID" value="NZ_JBHTJH010000003.1"/>
</dbReference>
<gene>
    <name evidence="2" type="primary">pdeM</name>
    <name evidence="2" type="ORF">ACFQ1M_02730</name>
</gene>
<keyword evidence="2" id="KW-0255">Endonuclease</keyword>
<dbReference type="InterPro" id="IPR004843">
    <property type="entry name" value="Calcineurin-like_PHP"/>
</dbReference>
<evidence type="ECO:0000259" key="1">
    <source>
        <dbReference type="Pfam" id="PF00149"/>
    </source>
</evidence>
<dbReference type="GO" id="GO:0016874">
    <property type="term" value="F:ligase activity"/>
    <property type="evidence" value="ECO:0007669"/>
    <property type="project" value="UniProtKB-KW"/>
</dbReference>
<dbReference type="InterPro" id="IPR026336">
    <property type="entry name" value="PdeM-like"/>
</dbReference>
<dbReference type="PANTHER" id="PTHR39323:SF1">
    <property type="entry name" value="BLR1149 PROTEIN"/>
    <property type="match status" value="1"/>
</dbReference>
<dbReference type="Proteomes" id="UP001596978">
    <property type="component" value="Unassembled WGS sequence"/>
</dbReference>
<keyword evidence="2" id="KW-0540">Nuclease</keyword>
<feature type="domain" description="Calcineurin-like phosphoesterase" evidence="1">
    <location>
        <begin position="28"/>
        <end position="128"/>
    </location>
</feature>
<comment type="caution">
    <text evidence="2">The sequence shown here is derived from an EMBL/GenBank/DDBJ whole genome shotgun (WGS) entry which is preliminary data.</text>
</comment>
<dbReference type="EC" id="3.1.-.-" evidence="2"/>
<protein>
    <submittedName>
        <fullName evidence="2">Ligase-associated DNA damage response endonuclease PdeM</fullName>
        <ecNumber evidence="2">3.1.-.-</ecNumber>
    </submittedName>
</protein>
<dbReference type="PIRSF" id="PIRSF000887">
    <property type="entry name" value="Pesterase_MJ0037"/>
    <property type="match status" value="1"/>
</dbReference>
<name>A0ABW3CTL8_9FLAO</name>
<accession>A0ABW3CTL8</accession>
<dbReference type="GO" id="GO:0004519">
    <property type="term" value="F:endonuclease activity"/>
    <property type="evidence" value="ECO:0007669"/>
    <property type="project" value="UniProtKB-KW"/>
</dbReference>
<dbReference type="EMBL" id="JBHTJH010000003">
    <property type="protein sequence ID" value="MFD0861110.1"/>
    <property type="molecule type" value="Genomic_DNA"/>
</dbReference>
<dbReference type="NCBIfam" id="TIGR04123">
    <property type="entry name" value="P_estr_lig_assc"/>
    <property type="match status" value="1"/>
</dbReference>
<evidence type="ECO:0000313" key="3">
    <source>
        <dbReference type="Proteomes" id="UP001596978"/>
    </source>
</evidence>
<dbReference type="InterPro" id="IPR029052">
    <property type="entry name" value="Metallo-depent_PP-like"/>
</dbReference>
<dbReference type="InterPro" id="IPR024173">
    <property type="entry name" value="Pesterase_MJ0037-like"/>
</dbReference>
<dbReference type="SUPFAM" id="SSF56300">
    <property type="entry name" value="Metallo-dependent phosphatases"/>
    <property type="match status" value="1"/>
</dbReference>
<reference evidence="3" key="1">
    <citation type="journal article" date="2019" name="Int. J. Syst. Evol. Microbiol.">
        <title>The Global Catalogue of Microorganisms (GCM) 10K type strain sequencing project: providing services to taxonomists for standard genome sequencing and annotation.</title>
        <authorList>
            <consortium name="The Broad Institute Genomics Platform"/>
            <consortium name="The Broad Institute Genome Sequencing Center for Infectious Disease"/>
            <person name="Wu L."/>
            <person name="Ma J."/>
        </authorList>
    </citation>
    <scope>NUCLEOTIDE SEQUENCE [LARGE SCALE GENOMIC DNA]</scope>
    <source>
        <strain evidence="3">CCUG 62952</strain>
    </source>
</reference>
<dbReference type="CDD" id="cd07391">
    <property type="entry name" value="MPP_PF1019"/>
    <property type="match status" value="1"/>
</dbReference>
<keyword evidence="3" id="KW-1185">Reference proteome</keyword>
<dbReference type="GO" id="GO:0016787">
    <property type="term" value="F:hydrolase activity"/>
    <property type="evidence" value="ECO:0007669"/>
    <property type="project" value="UniProtKB-KW"/>
</dbReference>
<proteinExistence type="predicted"/>
<dbReference type="Pfam" id="PF00149">
    <property type="entry name" value="Metallophos"/>
    <property type="match status" value="1"/>
</dbReference>
<dbReference type="Gene3D" id="3.60.21.10">
    <property type="match status" value="1"/>
</dbReference>
<evidence type="ECO:0000313" key="2">
    <source>
        <dbReference type="EMBL" id="MFD0861110.1"/>
    </source>
</evidence>